<evidence type="ECO:0000256" key="1">
    <source>
        <dbReference type="ARBA" id="ARBA00022490"/>
    </source>
</evidence>
<evidence type="ECO:0000256" key="3">
    <source>
        <dbReference type="ARBA" id="ARBA00022679"/>
    </source>
</evidence>
<dbReference type="GO" id="GO:0141098">
    <property type="term" value="F:tRNA (cytidine(34)-2'-O)-methyltransferase activity"/>
    <property type="evidence" value="ECO:0007669"/>
    <property type="project" value="RHEA"/>
</dbReference>
<comment type="catalytic activity">
    <reaction evidence="6">
        <text>5-carboxymethylaminomethyluridine(34) in tRNA(Leu) + S-adenosyl-L-methionine = 5-carboxymethylaminomethyl-2'-O-methyluridine(34) in tRNA(Leu) + S-adenosyl-L-homocysteine + H(+)</text>
        <dbReference type="Rhea" id="RHEA:43088"/>
        <dbReference type="Rhea" id="RHEA-COMP:10333"/>
        <dbReference type="Rhea" id="RHEA-COMP:10334"/>
        <dbReference type="ChEBI" id="CHEBI:15378"/>
        <dbReference type="ChEBI" id="CHEBI:57856"/>
        <dbReference type="ChEBI" id="CHEBI:59789"/>
        <dbReference type="ChEBI" id="CHEBI:74508"/>
        <dbReference type="ChEBI" id="CHEBI:74511"/>
        <dbReference type="EC" id="2.1.1.207"/>
    </reaction>
</comment>
<dbReference type="GO" id="GO:0002130">
    <property type="term" value="P:wobble position ribose methylation"/>
    <property type="evidence" value="ECO:0007669"/>
    <property type="project" value="TreeGrafter"/>
</dbReference>
<feature type="domain" description="tRNA/rRNA methyltransferase SpoU type" evidence="8">
    <location>
        <begin position="6"/>
        <end position="145"/>
    </location>
</feature>
<feature type="binding site" evidence="6 7">
    <location>
        <position position="133"/>
    </location>
    <ligand>
        <name>S-adenosyl-L-methionine</name>
        <dbReference type="ChEBI" id="CHEBI:59789"/>
    </ligand>
</feature>
<dbReference type="GO" id="GO:0005737">
    <property type="term" value="C:cytoplasm"/>
    <property type="evidence" value="ECO:0007669"/>
    <property type="project" value="UniProtKB-SubCell"/>
</dbReference>
<dbReference type="InterPro" id="IPR029026">
    <property type="entry name" value="tRNA_m1G_MTases_N"/>
</dbReference>
<keyword evidence="5 6" id="KW-0819">tRNA processing</keyword>
<dbReference type="InterPro" id="IPR029028">
    <property type="entry name" value="Alpha/beta_knot_MTases"/>
</dbReference>
<dbReference type="SUPFAM" id="SSF75217">
    <property type="entry name" value="alpha/beta knot"/>
    <property type="match status" value="1"/>
</dbReference>
<dbReference type="GO" id="GO:0003723">
    <property type="term" value="F:RNA binding"/>
    <property type="evidence" value="ECO:0007669"/>
    <property type="project" value="InterPro"/>
</dbReference>
<dbReference type="HAMAP" id="MF_01885">
    <property type="entry name" value="tRNA_methyltr_TrmL"/>
    <property type="match status" value="1"/>
</dbReference>
<dbReference type="Gene3D" id="3.40.1280.10">
    <property type="match status" value="1"/>
</dbReference>
<dbReference type="CDD" id="cd18094">
    <property type="entry name" value="SpoU-like_TrmL"/>
    <property type="match status" value="1"/>
</dbReference>
<evidence type="ECO:0000259" key="8">
    <source>
        <dbReference type="Pfam" id="PF00588"/>
    </source>
</evidence>
<keyword evidence="1 6" id="KW-0963">Cytoplasm</keyword>
<dbReference type="Pfam" id="PF00588">
    <property type="entry name" value="SpoU_methylase"/>
    <property type="match status" value="1"/>
</dbReference>
<dbReference type="KEGG" id="kyr:CVV65_12545"/>
<dbReference type="AlphaFoldDB" id="A0A2K8N8N5"/>
<organism evidence="9 10">
    <name type="scientific">Kyrpidia spormannii</name>
    <dbReference type="NCBI Taxonomy" id="2055160"/>
    <lineage>
        <taxon>Bacteria</taxon>
        <taxon>Bacillati</taxon>
        <taxon>Bacillota</taxon>
        <taxon>Bacilli</taxon>
        <taxon>Bacillales</taxon>
        <taxon>Alicyclobacillaceae</taxon>
        <taxon>Kyrpidia</taxon>
    </lineage>
</organism>
<keyword evidence="2 6" id="KW-0489">Methyltransferase</keyword>
<feature type="binding site" evidence="6 7">
    <location>
        <position position="125"/>
    </location>
    <ligand>
        <name>S-adenosyl-L-methionine</name>
        <dbReference type="ChEBI" id="CHEBI:59789"/>
    </ligand>
</feature>
<keyword evidence="3 6" id="KW-0808">Transferase</keyword>
<dbReference type="PANTHER" id="PTHR42971:SF1">
    <property type="entry name" value="TRNA (CYTIDINE(34)-2'-O)-METHYLTRANSFERASE"/>
    <property type="match status" value="1"/>
</dbReference>
<sequence length="157" mass="18232">MERRPFHVVLVEPEIPPNTGNVARTCAATGTVLHLVRPLGFEVDDRHLRRAGLDYWHLVHVEYHDRFEELLERHPEGRFFYFSTKGKRHYAEVRYQPGDFLVFGKETRGLPDALLERFPEQTVRIPMRPDIRSLNLSNSVALALFEALRQNGFPGLV</sequence>
<dbReference type="EMBL" id="CP024955">
    <property type="protein sequence ID" value="ATY85653.1"/>
    <property type="molecule type" value="Genomic_DNA"/>
</dbReference>
<dbReference type="PIRSF" id="PIRSF029256">
    <property type="entry name" value="SpoU_TrmH_prd"/>
    <property type="match status" value="1"/>
</dbReference>
<comment type="caution">
    <text evidence="6">Lacks conserved residue(s) required for the propagation of feature annotation.</text>
</comment>
<dbReference type="EC" id="2.1.1.207" evidence="6"/>
<reference evidence="10" key="1">
    <citation type="submission" date="2017-11" db="EMBL/GenBank/DDBJ databases">
        <title>Complete Genome Sequence of Kyrpidia sp. Strain EA-1, a thermophilic, hydrogen-oxidizing Bacterium, isolated from the Azores.</title>
        <authorList>
            <person name="Reiner J.E."/>
            <person name="Lapp C.J."/>
            <person name="Bunk B."/>
            <person name="Gescher J."/>
        </authorList>
    </citation>
    <scope>NUCLEOTIDE SEQUENCE [LARGE SCALE GENOMIC DNA]</scope>
    <source>
        <strain evidence="10">EA-1</strain>
    </source>
</reference>
<comment type="catalytic activity">
    <reaction evidence="6">
        <text>cytidine(34) in tRNA + S-adenosyl-L-methionine = 2'-O-methylcytidine(34) in tRNA + S-adenosyl-L-homocysteine + H(+)</text>
        <dbReference type="Rhea" id="RHEA:43084"/>
        <dbReference type="Rhea" id="RHEA-COMP:10331"/>
        <dbReference type="Rhea" id="RHEA-COMP:10332"/>
        <dbReference type="ChEBI" id="CHEBI:15378"/>
        <dbReference type="ChEBI" id="CHEBI:57856"/>
        <dbReference type="ChEBI" id="CHEBI:59789"/>
        <dbReference type="ChEBI" id="CHEBI:74495"/>
        <dbReference type="ChEBI" id="CHEBI:82748"/>
        <dbReference type="EC" id="2.1.1.207"/>
    </reaction>
</comment>
<dbReference type="Proteomes" id="UP000231932">
    <property type="component" value="Chromosome"/>
</dbReference>
<dbReference type="RefSeq" id="WP_100668415.1">
    <property type="nucleotide sequence ID" value="NZ_CP024955.1"/>
</dbReference>
<dbReference type="FunFam" id="3.40.1280.10:FF:000002">
    <property type="entry name" value="Peptidylprolyl isomerase"/>
    <property type="match status" value="1"/>
</dbReference>
<accession>A0A2K8N8N5</accession>
<evidence type="ECO:0000256" key="2">
    <source>
        <dbReference type="ARBA" id="ARBA00022603"/>
    </source>
</evidence>
<dbReference type="PANTHER" id="PTHR42971">
    <property type="entry name" value="TRNA (CYTIDINE(34)-2'-O)-METHYLTRANSFERASE"/>
    <property type="match status" value="1"/>
</dbReference>
<dbReference type="InterPro" id="IPR016914">
    <property type="entry name" value="TrmL"/>
</dbReference>
<evidence type="ECO:0000256" key="4">
    <source>
        <dbReference type="ARBA" id="ARBA00022691"/>
    </source>
</evidence>
<dbReference type="GO" id="GO:0141102">
    <property type="term" value="F:tRNA (5-carboxymethylaminomethyluridine(34)-2'-O)-methyltransferase activity"/>
    <property type="evidence" value="ECO:0007669"/>
    <property type="project" value="RHEA"/>
</dbReference>
<dbReference type="InterPro" id="IPR001537">
    <property type="entry name" value="SpoU_MeTrfase"/>
</dbReference>
<gene>
    <name evidence="9" type="primary">trmL</name>
    <name evidence="9" type="ORF">CVV65_12545</name>
</gene>
<protein>
    <recommendedName>
        <fullName evidence="6">Putative tRNA (cytidine(34)-2'-O)-methyltransferase</fullName>
        <ecNumber evidence="6">2.1.1.207</ecNumber>
    </recommendedName>
    <alternativeName>
        <fullName evidence="6">tRNA (cytidine/uridine-2'-O-)-methyltransferase</fullName>
    </alternativeName>
</protein>
<comment type="similarity">
    <text evidence="6">Belongs to the class IV-like SAM-binding methyltransferase superfamily. RNA methyltransferase TrmH family. TrmL subfamily.</text>
</comment>
<evidence type="ECO:0000313" key="9">
    <source>
        <dbReference type="EMBL" id="ATY85653.1"/>
    </source>
</evidence>
<dbReference type="GO" id="GO:0042802">
    <property type="term" value="F:identical protein binding"/>
    <property type="evidence" value="ECO:0007669"/>
    <property type="project" value="UniProtKB-ARBA"/>
</dbReference>
<evidence type="ECO:0000313" key="10">
    <source>
        <dbReference type="Proteomes" id="UP000231932"/>
    </source>
</evidence>
<dbReference type="OrthoDB" id="9789043at2"/>
<dbReference type="NCBIfam" id="TIGR00185">
    <property type="entry name" value="tRNA_yibK_trmL"/>
    <property type="match status" value="1"/>
</dbReference>
<keyword evidence="10" id="KW-1185">Reference proteome</keyword>
<evidence type="ECO:0000256" key="5">
    <source>
        <dbReference type="ARBA" id="ARBA00022694"/>
    </source>
</evidence>
<evidence type="ECO:0000256" key="6">
    <source>
        <dbReference type="HAMAP-Rule" id="MF_01885"/>
    </source>
</evidence>
<keyword evidence="4 6" id="KW-0949">S-adenosyl-L-methionine</keyword>
<comment type="function">
    <text evidence="6">Could methylate the ribose at the nucleotide 34 wobble position in tRNA.</text>
</comment>
<proteinExistence type="inferred from homology"/>
<name>A0A2K8N8N5_9BACL</name>
<evidence type="ECO:0000256" key="7">
    <source>
        <dbReference type="PIRSR" id="PIRSR029256-1"/>
    </source>
</evidence>
<comment type="subcellular location">
    <subcellularLocation>
        <location evidence="6">Cytoplasm</location>
    </subcellularLocation>
</comment>
<feature type="binding site" evidence="6 7">
    <location>
        <position position="104"/>
    </location>
    <ligand>
        <name>S-adenosyl-L-methionine</name>
        <dbReference type="ChEBI" id="CHEBI:59789"/>
    </ligand>
</feature>